<evidence type="ECO:0000256" key="1">
    <source>
        <dbReference type="ARBA" id="ARBA00003237"/>
    </source>
</evidence>
<proteinExistence type="inferred from homology"/>
<dbReference type="PANTHER" id="PTHR32179:SF3">
    <property type="entry name" value="NICOTINATE-NUCLEOTIDE PYROPHOSPHORYLASE [CARBOXYLATING]"/>
    <property type="match status" value="1"/>
</dbReference>
<feature type="binding site" evidence="13">
    <location>
        <position position="230"/>
    </location>
    <ligand>
        <name>substrate</name>
    </ligand>
</feature>
<keyword evidence="17" id="KW-1185">Reference proteome</keyword>
<evidence type="ECO:0000256" key="12">
    <source>
        <dbReference type="PIRNR" id="PIRNR006250"/>
    </source>
</evidence>
<dbReference type="UniPathway" id="UPA00253">
    <property type="reaction ID" value="UER00331"/>
</dbReference>
<comment type="pathway">
    <text evidence="2">Cofactor biosynthesis; NAD(+) biosynthesis; nicotinate D-ribonucleotide from quinolinate: step 1/1.</text>
</comment>
<dbReference type="GO" id="GO:0034213">
    <property type="term" value="P:quinolinate catabolic process"/>
    <property type="evidence" value="ECO:0007669"/>
    <property type="project" value="TreeGrafter"/>
</dbReference>
<evidence type="ECO:0000259" key="14">
    <source>
        <dbReference type="Pfam" id="PF01729"/>
    </source>
</evidence>
<feature type="binding site" evidence="13">
    <location>
        <position position="164"/>
    </location>
    <ligand>
        <name>substrate</name>
    </ligand>
</feature>
<dbReference type="GO" id="GO:0004514">
    <property type="term" value="F:nicotinate-nucleotide diphosphorylase (carboxylating) activity"/>
    <property type="evidence" value="ECO:0007669"/>
    <property type="project" value="UniProtKB-EC"/>
</dbReference>
<evidence type="ECO:0000259" key="15">
    <source>
        <dbReference type="Pfam" id="PF02749"/>
    </source>
</evidence>
<comment type="function">
    <text evidence="1">Involved in the catabolism of quinolinic acid (QA).</text>
</comment>
<feature type="binding site" evidence="13">
    <location>
        <begin position="140"/>
        <end position="142"/>
    </location>
    <ligand>
        <name>substrate</name>
    </ligand>
</feature>
<dbReference type="Proteomes" id="UP000317178">
    <property type="component" value="Chromosome"/>
</dbReference>
<dbReference type="GO" id="GO:0009435">
    <property type="term" value="P:NAD+ biosynthetic process"/>
    <property type="evidence" value="ECO:0007669"/>
    <property type="project" value="UniProtKB-UniPathway"/>
</dbReference>
<sequence length="298" mass="32337">MNSKLLFGPPERDAARALIELALTEDLSSVGDLTSQTIIPETEYAEVQIVARQPGVLAGLPVAKDVFSKYDPEVEWKSLLNDGDPLIEGSVIATVSGPLRSLLTGERTALNFLTLLSGVASLTNRFVEEVAGLDVQILDTRKTFPGYRLLQKYAVRAGGGTNHRIGLYDGILIKDNHLAGWKAETGSPVAAAIQQARRESPLRVPIEVEVDTLDQLQDALEAKPEFVLLDNMTNEQLKNAVSLRNDLSEKTKLEASGGITLQTVREIAETGIDRISIGALTHSAVALDIAFDWSARLR</sequence>
<dbReference type="SUPFAM" id="SSF51690">
    <property type="entry name" value="Nicotinate/Quinolinate PRTase C-terminal domain-like"/>
    <property type="match status" value="1"/>
</dbReference>
<accession>A0A518CME3</accession>
<dbReference type="InterPro" id="IPR013785">
    <property type="entry name" value="Aldolase_TIM"/>
</dbReference>
<dbReference type="InterPro" id="IPR002638">
    <property type="entry name" value="Quinolinate_PRibosylTrfase_C"/>
</dbReference>
<dbReference type="InterPro" id="IPR037128">
    <property type="entry name" value="Quinolinate_PRibosylTase_N_sf"/>
</dbReference>
<dbReference type="InterPro" id="IPR022412">
    <property type="entry name" value="Quinolinate_PRibosylTrfase_N"/>
</dbReference>
<dbReference type="RefSeq" id="WP_144995683.1">
    <property type="nucleotide sequence ID" value="NZ_CP036281.1"/>
</dbReference>
<dbReference type="EC" id="2.4.2.19" evidence="5"/>
<protein>
    <recommendedName>
        <fullName evidence="11">Probable nicotinate-nucleotide pyrophosphorylase [carboxylating]</fullName>
        <ecNumber evidence="5">2.4.2.19</ecNumber>
    </recommendedName>
    <alternativeName>
        <fullName evidence="9">Quinolinate phosphoribosyltransferase [decarboxylating]</fullName>
    </alternativeName>
</protein>
<dbReference type="OrthoDB" id="9782546at2"/>
<evidence type="ECO:0000256" key="5">
    <source>
        <dbReference type="ARBA" id="ARBA00011944"/>
    </source>
</evidence>
<dbReference type="Gene3D" id="3.20.20.70">
    <property type="entry name" value="Aldolase class I"/>
    <property type="match status" value="1"/>
</dbReference>
<dbReference type="NCBIfam" id="TIGR00078">
    <property type="entry name" value="nadC"/>
    <property type="match status" value="1"/>
</dbReference>
<dbReference type="FunFam" id="3.20.20.70:FF:000030">
    <property type="entry name" value="Nicotinate-nucleotide pyrophosphorylase, carboxylating"/>
    <property type="match status" value="1"/>
</dbReference>
<evidence type="ECO:0000256" key="7">
    <source>
        <dbReference type="ARBA" id="ARBA00022676"/>
    </source>
</evidence>
<gene>
    <name evidence="16" type="primary">nadC</name>
    <name evidence="16" type="ORF">Pla110_21270</name>
</gene>
<comment type="catalytic activity">
    <reaction evidence="10">
        <text>nicotinate beta-D-ribonucleotide + CO2 + diphosphate = quinolinate + 5-phospho-alpha-D-ribose 1-diphosphate + 2 H(+)</text>
        <dbReference type="Rhea" id="RHEA:12733"/>
        <dbReference type="ChEBI" id="CHEBI:15378"/>
        <dbReference type="ChEBI" id="CHEBI:16526"/>
        <dbReference type="ChEBI" id="CHEBI:29959"/>
        <dbReference type="ChEBI" id="CHEBI:33019"/>
        <dbReference type="ChEBI" id="CHEBI:57502"/>
        <dbReference type="ChEBI" id="CHEBI:58017"/>
        <dbReference type="EC" id="2.4.2.19"/>
    </reaction>
</comment>
<feature type="binding site" evidence="13">
    <location>
        <position position="174"/>
    </location>
    <ligand>
        <name>substrate</name>
    </ligand>
</feature>
<dbReference type="CDD" id="cd01572">
    <property type="entry name" value="QPRTase"/>
    <property type="match status" value="1"/>
</dbReference>
<evidence type="ECO:0000256" key="11">
    <source>
        <dbReference type="ARBA" id="ARBA00069173"/>
    </source>
</evidence>
<comment type="subunit">
    <text evidence="4">Hexamer formed by 3 homodimers.</text>
</comment>
<evidence type="ECO:0000256" key="8">
    <source>
        <dbReference type="ARBA" id="ARBA00022679"/>
    </source>
</evidence>
<dbReference type="EMBL" id="CP036281">
    <property type="protein sequence ID" value="QDU80398.1"/>
    <property type="molecule type" value="Genomic_DNA"/>
</dbReference>
<dbReference type="InterPro" id="IPR027277">
    <property type="entry name" value="NadC/ModD"/>
</dbReference>
<keyword evidence="8 12" id="KW-0808">Transferase</keyword>
<feature type="domain" description="Quinolinate phosphoribosyl transferase C-terminal" evidence="14">
    <location>
        <begin position="119"/>
        <end position="291"/>
    </location>
</feature>
<dbReference type="SUPFAM" id="SSF54675">
    <property type="entry name" value="Nicotinate/Quinolinate PRTase N-terminal domain-like"/>
    <property type="match status" value="1"/>
</dbReference>
<dbReference type="GO" id="GO:0005737">
    <property type="term" value="C:cytoplasm"/>
    <property type="evidence" value="ECO:0007669"/>
    <property type="project" value="TreeGrafter"/>
</dbReference>
<dbReference type="FunFam" id="3.90.1170.20:FF:000001">
    <property type="entry name" value="Nicotinate-nucleotide diphosphorylase (Carboxylating)"/>
    <property type="match status" value="1"/>
</dbReference>
<keyword evidence="7 12" id="KW-0328">Glycosyltransferase</keyword>
<reference evidence="16 17" key="1">
    <citation type="submission" date="2019-02" db="EMBL/GenBank/DDBJ databases">
        <title>Deep-cultivation of Planctomycetes and their phenomic and genomic characterization uncovers novel biology.</title>
        <authorList>
            <person name="Wiegand S."/>
            <person name="Jogler M."/>
            <person name="Boedeker C."/>
            <person name="Pinto D."/>
            <person name="Vollmers J."/>
            <person name="Rivas-Marin E."/>
            <person name="Kohn T."/>
            <person name="Peeters S.H."/>
            <person name="Heuer A."/>
            <person name="Rast P."/>
            <person name="Oberbeckmann S."/>
            <person name="Bunk B."/>
            <person name="Jeske O."/>
            <person name="Meyerdierks A."/>
            <person name="Storesund J.E."/>
            <person name="Kallscheuer N."/>
            <person name="Luecker S."/>
            <person name="Lage O.M."/>
            <person name="Pohl T."/>
            <person name="Merkel B.J."/>
            <person name="Hornburger P."/>
            <person name="Mueller R.-W."/>
            <person name="Bruemmer F."/>
            <person name="Labrenz M."/>
            <person name="Spormann A.M."/>
            <person name="Op den Camp H."/>
            <person name="Overmann J."/>
            <person name="Amann R."/>
            <person name="Jetten M.S.M."/>
            <person name="Mascher T."/>
            <person name="Medema M.H."/>
            <person name="Devos D.P."/>
            <person name="Kaster A.-K."/>
            <person name="Ovreas L."/>
            <person name="Rohde M."/>
            <person name="Galperin M.Y."/>
            <person name="Jogler C."/>
        </authorList>
    </citation>
    <scope>NUCLEOTIDE SEQUENCE [LARGE SCALE GENOMIC DNA]</scope>
    <source>
        <strain evidence="16 17">Pla110</strain>
    </source>
</reference>
<dbReference type="InterPro" id="IPR036068">
    <property type="entry name" value="Nicotinate_pribotase-like_C"/>
</dbReference>
<feature type="binding site" evidence="13">
    <location>
        <begin position="256"/>
        <end position="258"/>
    </location>
    <ligand>
        <name>substrate</name>
    </ligand>
</feature>
<evidence type="ECO:0000256" key="6">
    <source>
        <dbReference type="ARBA" id="ARBA00022642"/>
    </source>
</evidence>
<evidence type="ECO:0000313" key="17">
    <source>
        <dbReference type="Proteomes" id="UP000317178"/>
    </source>
</evidence>
<dbReference type="Gene3D" id="3.90.1170.20">
    <property type="entry name" value="Quinolinate phosphoribosyl transferase, N-terminal domain"/>
    <property type="match status" value="1"/>
</dbReference>
<dbReference type="AlphaFoldDB" id="A0A518CME3"/>
<dbReference type="KEGG" id="plon:Pla110_21270"/>
<name>A0A518CME3_9PLAN</name>
<evidence type="ECO:0000313" key="16">
    <source>
        <dbReference type="EMBL" id="QDU80398.1"/>
    </source>
</evidence>
<dbReference type="PANTHER" id="PTHR32179">
    <property type="entry name" value="NICOTINATE-NUCLEOTIDE PYROPHOSPHORYLASE [CARBOXYLATING]"/>
    <property type="match status" value="1"/>
</dbReference>
<evidence type="ECO:0000256" key="4">
    <source>
        <dbReference type="ARBA" id="ARBA00011218"/>
    </source>
</evidence>
<comment type="similarity">
    <text evidence="3 12">Belongs to the NadC/ModD family.</text>
</comment>
<dbReference type="Pfam" id="PF01729">
    <property type="entry name" value="QRPTase_C"/>
    <property type="match status" value="1"/>
</dbReference>
<dbReference type="PIRSF" id="PIRSF006250">
    <property type="entry name" value="NadC_ModD"/>
    <property type="match status" value="1"/>
</dbReference>
<evidence type="ECO:0000256" key="2">
    <source>
        <dbReference type="ARBA" id="ARBA00004893"/>
    </source>
</evidence>
<evidence type="ECO:0000256" key="3">
    <source>
        <dbReference type="ARBA" id="ARBA00009400"/>
    </source>
</evidence>
<feature type="binding site" evidence="13">
    <location>
        <begin position="277"/>
        <end position="279"/>
    </location>
    <ligand>
        <name>substrate</name>
    </ligand>
</feature>
<keyword evidence="6" id="KW-0662">Pyridine nucleotide biosynthesis</keyword>
<evidence type="ECO:0000256" key="10">
    <source>
        <dbReference type="ARBA" id="ARBA00047445"/>
    </source>
</evidence>
<evidence type="ECO:0000256" key="13">
    <source>
        <dbReference type="PIRSR" id="PIRSR006250-1"/>
    </source>
</evidence>
<dbReference type="InterPro" id="IPR004393">
    <property type="entry name" value="NadC"/>
</dbReference>
<feature type="domain" description="Quinolinate phosphoribosyl transferase N-terminal" evidence="15">
    <location>
        <begin position="32"/>
        <end position="117"/>
    </location>
</feature>
<evidence type="ECO:0000256" key="9">
    <source>
        <dbReference type="ARBA" id="ARBA00033102"/>
    </source>
</evidence>
<organism evidence="16 17">
    <name type="scientific">Polystyrenella longa</name>
    <dbReference type="NCBI Taxonomy" id="2528007"/>
    <lineage>
        <taxon>Bacteria</taxon>
        <taxon>Pseudomonadati</taxon>
        <taxon>Planctomycetota</taxon>
        <taxon>Planctomycetia</taxon>
        <taxon>Planctomycetales</taxon>
        <taxon>Planctomycetaceae</taxon>
        <taxon>Polystyrenella</taxon>
    </lineage>
</organism>
<feature type="binding site" evidence="13">
    <location>
        <position position="107"/>
    </location>
    <ligand>
        <name>substrate</name>
    </ligand>
</feature>
<feature type="binding site" evidence="13">
    <location>
        <position position="209"/>
    </location>
    <ligand>
        <name>substrate</name>
    </ligand>
</feature>
<dbReference type="Pfam" id="PF02749">
    <property type="entry name" value="QRPTase_N"/>
    <property type="match status" value="1"/>
</dbReference>